<keyword evidence="3" id="KW-1185">Reference proteome</keyword>
<proteinExistence type="predicted"/>
<dbReference type="Pfam" id="PF14534">
    <property type="entry name" value="DUF4440"/>
    <property type="match status" value="1"/>
</dbReference>
<protein>
    <submittedName>
        <fullName evidence="2">Ketosteroid isomerase homolog</fullName>
    </submittedName>
</protein>
<dbReference type="SUPFAM" id="SSF54427">
    <property type="entry name" value="NTF2-like"/>
    <property type="match status" value="1"/>
</dbReference>
<dbReference type="Proteomes" id="UP000250222">
    <property type="component" value="Unassembled WGS sequence"/>
</dbReference>
<dbReference type="GO" id="GO:0016853">
    <property type="term" value="F:isomerase activity"/>
    <property type="evidence" value="ECO:0007669"/>
    <property type="project" value="UniProtKB-KW"/>
</dbReference>
<reference evidence="2 3" key="1">
    <citation type="submission" date="2016-10" db="EMBL/GenBank/DDBJ databases">
        <authorList>
            <person name="Cai Z."/>
        </authorList>
    </citation>
    <scope>NUCLEOTIDE SEQUENCE [LARGE SCALE GENOMIC DNA]</scope>
    <source>
        <strain evidence="2 3">CGMCC 1.10826</strain>
    </source>
</reference>
<organism evidence="2 3">
    <name type="scientific">Georgenia satyanarayanai</name>
    <dbReference type="NCBI Taxonomy" id="860221"/>
    <lineage>
        <taxon>Bacteria</taxon>
        <taxon>Bacillati</taxon>
        <taxon>Actinomycetota</taxon>
        <taxon>Actinomycetes</taxon>
        <taxon>Micrococcales</taxon>
        <taxon>Bogoriellaceae</taxon>
        <taxon>Georgenia</taxon>
    </lineage>
</organism>
<dbReference type="EMBL" id="UETB01000012">
    <property type="protein sequence ID" value="SSA45160.1"/>
    <property type="molecule type" value="Genomic_DNA"/>
</dbReference>
<dbReference type="InterPro" id="IPR032710">
    <property type="entry name" value="NTF2-like_dom_sf"/>
</dbReference>
<dbReference type="OrthoDB" id="8114763at2"/>
<dbReference type="AlphaFoldDB" id="A0A2Y9ALF9"/>
<feature type="domain" description="DUF4440" evidence="1">
    <location>
        <begin position="11"/>
        <end position="115"/>
    </location>
</feature>
<gene>
    <name evidence="2" type="ORF">SAMN05216184_11219</name>
</gene>
<keyword evidence="2" id="KW-0413">Isomerase</keyword>
<evidence type="ECO:0000259" key="1">
    <source>
        <dbReference type="Pfam" id="PF14534"/>
    </source>
</evidence>
<sequence length="125" mass="13839">MGQDLRQEMRDVLDAWAAAIVANDAHRIGSYAAEDWVLVGTGGTVPRERFLDLVRSGRLTHEEMTFALLDVRDLGDVVVVIAHGTNSGHWEGEPFHEDEYTTDVFTRDADGGWRCVVTTLTPRAG</sequence>
<evidence type="ECO:0000313" key="3">
    <source>
        <dbReference type="Proteomes" id="UP000250222"/>
    </source>
</evidence>
<accession>A0A2Y9ALF9</accession>
<name>A0A2Y9ALF9_9MICO</name>
<evidence type="ECO:0000313" key="2">
    <source>
        <dbReference type="EMBL" id="SSA45160.1"/>
    </source>
</evidence>
<dbReference type="Gene3D" id="3.10.450.50">
    <property type="match status" value="1"/>
</dbReference>
<dbReference type="InterPro" id="IPR027843">
    <property type="entry name" value="DUF4440"/>
</dbReference>
<dbReference type="RefSeq" id="WP_110853227.1">
    <property type="nucleotide sequence ID" value="NZ_QKLZ01000012.1"/>
</dbReference>